<protein>
    <submittedName>
        <fullName evidence="1">Uncharacterized protein</fullName>
    </submittedName>
</protein>
<evidence type="ECO:0000313" key="1">
    <source>
        <dbReference type="EMBL" id="VDP73075.1"/>
    </source>
</evidence>
<gene>
    <name evidence="1" type="ORF">SMTD_LOCUS17058</name>
</gene>
<dbReference type="Proteomes" id="UP000269396">
    <property type="component" value="Unassembled WGS sequence"/>
</dbReference>
<accession>A0A3P8H2W6</accession>
<dbReference type="AlphaFoldDB" id="A0A3P8H2W6"/>
<proteinExistence type="predicted"/>
<keyword evidence="2" id="KW-1185">Reference proteome</keyword>
<reference evidence="1 2" key="1">
    <citation type="submission" date="2018-11" db="EMBL/GenBank/DDBJ databases">
        <authorList>
            <consortium name="Pathogen Informatics"/>
        </authorList>
    </citation>
    <scope>NUCLEOTIDE SEQUENCE [LARGE SCALE GENOMIC DNA]</scope>
    <source>
        <strain>Denwood</strain>
        <strain evidence="2">Zambia</strain>
    </source>
</reference>
<dbReference type="EMBL" id="UZAL01038132">
    <property type="protein sequence ID" value="VDP73075.1"/>
    <property type="molecule type" value="Genomic_DNA"/>
</dbReference>
<organism evidence="1 2">
    <name type="scientific">Schistosoma mattheei</name>
    <dbReference type="NCBI Taxonomy" id="31246"/>
    <lineage>
        <taxon>Eukaryota</taxon>
        <taxon>Metazoa</taxon>
        <taxon>Spiralia</taxon>
        <taxon>Lophotrochozoa</taxon>
        <taxon>Platyhelminthes</taxon>
        <taxon>Trematoda</taxon>
        <taxon>Digenea</taxon>
        <taxon>Strigeidida</taxon>
        <taxon>Schistosomatoidea</taxon>
        <taxon>Schistosomatidae</taxon>
        <taxon>Schistosoma</taxon>
    </lineage>
</organism>
<evidence type="ECO:0000313" key="2">
    <source>
        <dbReference type="Proteomes" id="UP000269396"/>
    </source>
</evidence>
<sequence length="45" mass="5001">MFYFDGERAERPSGVIFLESSYCEPNVNLKSGRDDKTGGQQGVSE</sequence>
<name>A0A3P8H2W6_9TREM</name>